<evidence type="ECO:0000259" key="3">
    <source>
        <dbReference type="Pfam" id="PF00188"/>
    </source>
</evidence>
<accession>A0A1N6XRV1</accession>
<organism evidence="4 5">
    <name type="scientific">Paracoccus thiocyanatus</name>
    <dbReference type="NCBI Taxonomy" id="34006"/>
    <lineage>
        <taxon>Bacteria</taxon>
        <taxon>Pseudomonadati</taxon>
        <taxon>Pseudomonadota</taxon>
        <taxon>Alphaproteobacteria</taxon>
        <taxon>Rhodobacterales</taxon>
        <taxon>Paracoccaceae</taxon>
        <taxon>Paracoccus</taxon>
    </lineage>
</organism>
<dbReference type="InterPro" id="IPR011049">
    <property type="entry name" value="Serralysin-like_metalloprot_C"/>
</dbReference>
<sequence>MSFASANERYFVNLVNQARRAEGLSPLAIEKRLNDSADGHSRWMLDTDIFSHTGRGGSSSRERMEGAGFHLAGDWMTAENIGYVSIQGEADLRDEIRQLHQNLMNSPGHYQNIMSDAGYIGIGLQVGFLTVNGRDYKVLMATQNFADTDGQVRVDTGTFARVAVPGANLFLQSRAGWLESFDGQRFVTPGPAQSTPRNDDYQLTARNDVAWGGNGNDWMDGRQGHDSLSGGPGNDRIFGGEGFDSLHGGIGNDSVQGGAGNDKLAGAEGNDQLRGELGNDTLWGGMGQDVMLGGYGQDFLDGGAGNDWLRGEPGNDRLVGAAGNDTLHGGLGNDVLIGGAGADVFIFQHGQGVDTISGYQRGIDRLLIGDGLLDANPAAFIRDHMHKTANGVVIDFGDGDRIVLEGQNLTVAGVADDIFAI</sequence>
<feature type="domain" description="SCP" evidence="3">
    <location>
        <begin position="12"/>
        <end position="124"/>
    </location>
</feature>
<dbReference type="GO" id="GO:0005576">
    <property type="term" value="C:extracellular region"/>
    <property type="evidence" value="ECO:0007669"/>
    <property type="project" value="UniProtKB-SubCell"/>
</dbReference>
<dbReference type="EMBL" id="FTMK01000022">
    <property type="protein sequence ID" value="SIR05037.1"/>
    <property type="molecule type" value="Genomic_DNA"/>
</dbReference>
<comment type="subcellular location">
    <subcellularLocation>
        <location evidence="1">Secreted</location>
    </subcellularLocation>
</comment>
<dbReference type="Pfam" id="PF00188">
    <property type="entry name" value="CAP"/>
    <property type="match status" value="1"/>
</dbReference>
<dbReference type="GO" id="GO:0005509">
    <property type="term" value="F:calcium ion binding"/>
    <property type="evidence" value="ECO:0007669"/>
    <property type="project" value="InterPro"/>
</dbReference>
<reference evidence="4 5" key="1">
    <citation type="submission" date="2017-01" db="EMBL/GenBank/DDBJ databases">
        <authorList>
            <person name="Varghese N."/>
            <person name="Submissions S."/>
        </authorList>
    </citation>
    <scope>NUCLEOTIDE SEQUENCE [LARGE SCALE GENOMIC DNA]</scope>
    <source>
        <strain evidence="4 5">ATCC 700171</strain>
    </source>
</reference>
<evidence type="ECO:0000256" key="1">
    <source>
        <dbReference type="ARBA" id="ARBA00004613"/>
    </source>
</evidence>
<dbReference type="InterPro" id="IPR018511">
    <property type="entry name" value="Hemolysin-typ_Ca-bd_CS"/>
</dbReference>
<dbReference type="PROSITE" id="PS00330">
    <property type="entry name" value="HEMOLYSIN_CALCIUM"/>
    <property type="match status" value="2"/>
</dbReference>
<dbReference type="AlphaFoldDB" id="A0A1N6XRV1"/>
<dbReference type="OrthoDB" id="419320at2"/>
<evidence type="ECO:0000256" key="2">
    <source>
        <dbReference type="ARBA" id="ARBA00022525"/>
    </source>
</evidence>
<dbReference type="Gene3D" id="2.150.10.10">
    <property type="entry name" value="Serralysin-like metalloprotease, C-terminal"/>
    <property type="match status" value="3"/>
</dbReference>
<gene>
    <name evidence="4" type="ORF">SAMN05421641_12230</name>
</gene>
<dbReference type="CDD" id="cd05379">
    <property type="entry name" value="CAP_bacterial"/>
    <property type="match status" value="1"/>
</dbReference>
<dbReference type="Pfam" id="PF00353">
    <property type="entry name" value="HemolysinCabind"/>
    <property type="match status" value="4"/>
</dbReference>
<dbReference type="InterPro" id="IPR001343">
    <property type="entry name" value="Hemolysn_Ca-bd"/>
</dbReference>
<evidence type="ECO:0000313" key="4">
    <source>
        <dbReference type="EMBL" id="SIR05037.1"/>
    </source>
</evidence>
<proteinExistence type="predicted"/>
<evidence type="ECO:0000313" key="5">
    <source>
        <dbReference type="Proteomes" id="UP000323956"/>
    </source>
</evidence>
<dbReference type="PRINTS" id="PR00313">
    <property type="entry name" value="CABNDNGRPT"/>
</dbReference>
<dbReference type="InterPro" id="IPR050557">
    <property type="entry name" value="RTX_toxin/Mannuronan_C5-epim"/>
</dbReference>
<dbReference type="Gene3D" id="3.40.33.10">
    <property type="entry name" value="CAP"/>
    <property type="match status" value="1"/>
</dbReference>
<protein>
    <submittedName>
        <fullName evidence="4">Hemolysin-type calcium-binding repeat-containing protein</fullName>
    </submittedName>
</protein>
<dbReference type="RefSeq" id="WP_149766402.1">
    <property type="nucleotide sequence ID" value="NZ_FTMK01000022.1"/>
</dbReference>
<name>A0A1N6XRV1_9RHOB</name>
<dbReference type="InterPro" id="IPR035940">
    <property type="entry name" value="CAP_sf"/>
</dbReference>
<dbReference type="Proteomes" id="UP000323956">
    <property type="component" value="Unassembled WGS sequence"/>
</dbReference>
<dbReference type="InterPro" id="IPR014044">
    <property type="entry name" value="CAP_dom"/>
</dbReference>
<dbReference type="PANTHER" id="PTHR38340">
    <property type="entry name" value="S-LAYER PROTEIN"/>
    <property type="match status" value="1"/>
</dbReference>
<dbReference type="SUPFAM" id="SSF51120">
    <property type="entry name" value="beta-Roll"/>
    <property type="match status" value="2"/>
</dbReference>
<dbReference type="PANTHER" id="PTHR38340:SF1">
    <property type="entry name" value="S-LAYER PROTEIN"/>
    <property type="match status" value="1"/>
</dbReference>
<keyword evidence="2" id="KW-0964">Secreted</keyword>
<dbReference type="SUPFAM" id="SSF55797">
    <property type="entry name" value="PR-1-like"/>
    <property type="match status" value="1"/>
</dbReference>